<dbReference type="AlphaFoldDB" id="A0A495JNY2"/>
<keyword evidence="1" id="KW-0472">Membrane</keyword>
<keyword evidence="3" id="KW-1185">Reference proteome</keyword>
<keyword evidence="1" id="KW-0812">Transmembrane</keyword>
<dbReference type="RefSeq" id="WP_121158158.1">
    <property type="nucleotide sequence ID" value="NZ_RBKT01000001.1"/>
</dbReference>
<evidence type="ECO:0000256" key="1">
    <source>
        <dbReference type="SAM" id="Phobius"/>
    </source>
</evidence>
<evidence type="ECO:0000313" key="3">
    <source>
        <dbReference type="Proteomes" id="UP000277671"/>
    </source>
</evidence>
<accession>A0A495JNY2</accession>
<gene>
    <name evidence="2" type="ORF">BDK92_4105</name>
</gene>
<sequence length="274" mass="28633">MTEPSIRELLSRAVEAGPPPGIQLPVDDVLARNRQLLRRRRIGQTVAAAVLVTVAAGIATLLPGWPRSALPTAPAAPLPNAATPMVTATPPATGPPPDYRALALAAMDRLTAAIPAGYTLPQGDSTPAPGGGTYATRETTWHSATRASTNEQKPKELYRASLEVQLDGRAAVLTLRLLPAQTPSGGVSANPCDTPINSEEQTCRMVTAGNGSAVRIASWHPVTGPVDEAVYITKNLLVTVQQAGRPRPGVYALGRPVLPDQQLADLVTDPALLP</sequence>
<evidence type="ECO:0000313" key="2">
    <source>
        <dbReference type="EMBL" id="RKR89749.1"/>
    </source>
</evidence>
<proteinExistence type="predicted"/>
<organism evidence="2 3">
    <name type="scientific">Micromonospora pisi</name>
    <dbReference type="NCBI Taxonomy" id="589240"/>
    <lineage>
        <taxon>Bacteria</taxon>
        <taxon>Bacillati</taxon>
        <taxon>Actinomycetota</taxon>
        <taxon>Actinomycetes</taxon>
        <taxon>Micromonosporales</taxon>
        <taxon>Micromonosporaceae</taxon>
        <taxon>Micromonospora</taxon>
    </lineage>
</organism>
<feature type="transmembrane region" description="Helical" evidence="1">
    <location>
        <begin position="42"/>
        <end position="65"/>
    </location>
</feature>
<protein>
    <submittedName>
        <fullName evidence="2">Uncharacterized protein</fullName>
    </submittedName>
</protein>
<comment type="caution">
    <text evidence="2">The sequence shown here is derived from an EMBL/GenBank/DDBJ whole genome shotgun (WGS) entry which is preliminary data.</text>
</comment>
<reference evidence="2 3" key="1">
    <citation type="submission" date="2018-10" db="EMBL/GenBank/DDBJ databases">
        <title>Sequencing the genomes of 1000 actinobacteria strains.</title>
        <authorList>
            <person name="Klenk H.-P."/>
        </authorList>
    </citation>
    <scope>NUCLEOTIDE SEQUENCE [LARGE SCALE GENOMIC DNA]</scope>
    <source>
        <strain evidence="2 3">DSM 45175</strain>
    </source>
</reference>
<dbReference type="EMBL" id="RBKT01000001">
    <property type="protein sequence ID" value="RKR89749.1"/>
    <property type="molecule type" value="Genomic_DNA"/>
</dbReference>
<name>A0A495JNY2_9ACTN</name>
<dbReference type="Proteomes" id="UP000277671">
    <property type="component" value="Unassembled WGS sequence"/>
</dbReference>
<keyword evidence="1" id="KW-1133">Transmembrane helix</keyword>